<proteinExistence type="predicted"/>
<keyword evidence="1" id="KW-0472">Membrane</keyword>
<organism evidence="2 3">
    <name type="scientific">Pectinatus haikarae</name>
    <dbReference type="NCBI Taxonomy" id="349096"/>
    <lineage>
        <taxon>Bacteria</taxon>
        <taxon>Bacillati</taxon>
        <taxon>Bacillota</taxon>
        <taxon>Negativicutes</taxon>
        <taxon>Selenomonadales</taxon>
        <taxon>Selenomonadaceae</taxon>
        <taxon>Pectinatus</taxon>
    </lineage>
</organism>
<keyword evidence="1" id="KW-0812">Transmembrane</keyword>
<evidence type="ECO:0000313" key="3">
    <source>
        <dbReference type="Proteomes" id="UP001239167"/>
    </source>
</evidence>
<dbReference type="Proteomes" id="UP001239167">
    <property type="component" value="Unassembled WGS sequence"/>
</dbReference>
<dbReference type="EMBL" id="JAUSUE010000032">
    <property type="protein sequence ID" value="MDQ0205156.1"/>
    <property type="molecule type" value="Genomic_DNA"/>
</dbReference>
<protein>
    <recommendedName>
        <fullName evidence="4">YcxB-like protein domain-containing protein</fullName>
    </recommendedName>
</protein>
<evidence type="ECO:0000313" key="2">
    <source>
        <dbReference type="EMBL" id="MDQ0205156.1"/>
    </source>
</evidence>
<name>A0ABT9YCB1_9FIRM</name>
<keyword evidence="1" id="KW-1133">Transmembrane helix</keyword>
<comment type="caution">
    <text evidence="2">The sequence shown here is derived from an EMBL/GenBank/DDBJ whole genome shotgun (WGS) entry which is preliminary data.</text>
</comment>
<feature type="transmembrane region" description="Helical" evidence="1">
    <location>
        <begin position="58"/>
        <end position="81"/>
    </location>
</feature>
<keyword evidence="3" id="KW-1185">Reference proteome</keyword>
<evidence type="ECO:0008006" key="4">
    <source>
        <dbReference type="Google" id="ProtNLM"/>
    </source>
</evidence>
<evidence type="ECO:0000256" key="1">
    <source>
        <dbReference type="SAM" id="Phobius"/>
    </source>
</evidence>
<reference evidence="2 3" key="1">
    <citation type="submission" date="2023-07" db="EMBL/GenBank/DDBJ databases">
        <title>Genomic Encyclopedia of Type Strains, Phase IV (KMG-IV): sequencing the most valuable type-strain genomes for metagenomic binning, comparative biology and taxonomic classification.</title>
        <authorList>
            <person name="Goeker M."/>
        </authorList>
    </citation>
    <scope>NUCLEOTIDE SEQUENCE [LARGE SCALE GENOMIC DNA]</scope>
    <source>
        <strain evidence="2 3">DSM 16980</strain>
    </source>
</reference>
<feature type="transmembrane region" description="Helical" evidence="1">
    <location>
        <begin position="29"/>
        <end position="52"/>
    </location>
</feature>
<gene>
    <name evidence="2" type="ORF">J2S01_002896</name>
</gene>
<dbReference type="RefSeq" id="WP_196604416.1">
    <property type="nucleotide sequence ID" value="NZ_CP116940.1"/>
</dbReference>
<sequence>MKTKIIIESTLTRELCMAAAKHMVWHNAVFIFFLCIGILLTLTVPIFIAAGYSAGGAFTANAGFLPGLALTAVILCAPWYIGKNMYQKDGGQRIKMTFDDMQVGIEAGEKRIQLPYGEIKKYAHNEKYLFVFTKGPDAVMYVLPKANFTDVSFPDFLSFLNEKI</sequence>
<accession>A0ABT9YCB1</accession>